<organism evidence="1">
    <name type="scientific">marine sediment metagenome</name>
    <dbReference type="NCBI Taxonomy" id="412755"/>
    <lineage>
        <taxon>unclassified sequences</taxon>
        <taxon>metagenomes</taxon>
        <taxon>ecological metagenomes</taxon>
    </lineage>
</organism>
<gene>
    <name evidence="1" type="ORF">S01H4_13520</name>
</gene>
<dbReference type="EMBL" id="BART01005953">
    <property type="protein sequence ID" value="GAG55590.1"/>
    <property type="molecule type" value="Genomic_DNA"/>
</dbReference>
<proteinExistence type="predicted"/>
<sequence length="85" mass="9056">MSELVDYKKQKILGGRNPMDTKKNRILDLISLDGQVAIVTGAASGIGLATAKLLAEMGVTIGLIDINESDGIDATEQIKGIRRKC</sequence>
<reference evidence="1" key="1">
    <citation type="journal article" date="2014" name="Front. Microbiol.">
        <title>High frequency of phylogenetically diverse reductive dehalogenase-homologous genes in deep subseafloor sedimentary metagenomes.</title>
        <authorList>
            <person name="Kawai M."/>
            <person name="Futagami T."/>
            <person name="Toyoda A."/>
            <person name="Takaki Y."/>
            <person name="Nishi S."/>
            <person name="Hori S."/>
            <person name="Arai W."/>
            <person name="Tsubouchi T."/>
            <person name="Morono Y."/>
            <person name="Uchiyama I."/>
            <person name="Ito T."/>
            <person name="Fujiyama A."/>
            <person name="Inagaki F."/>
            <person name="Takami H."/>
        </authorList>
    </citation>
    <scope>NUCLEOTIDE SEQUENCE</scope>
    <source>
        <strain evidence="1">Expedition CK06-06</strain>
    </source>
</reference>
<protein>
    <recommendedName>
        <fullName evidence="2">Short-chain dehydrogenase/reductase SDR</fullName>
    </recommendedName>
</protein>
<accession>X0YI55</accession>
<dbReference type="Pfam" id="PF00106">
    <property type="entry name" value="adh_short"/>
    <property type="match status" value="1"/>
</dbReference>
<evidence type="ECO:0000313" key="1">
    <source>
        <dbReference type="EMBL" id="GAG55590.1"/>
    </source>
</evidence>
<comment type="caution">
    <text evidence="1">The sequence shown here is derived from an EMBL/GenBank/DDBJ whole genome shotgun (WGS) entry which is preliminary data.</text>
</comment>
<evidence type="ECO:0008006" key="2">
    <source>
        <dbReference type="Google" id="ProtNLM"/>
    </source>
</evidence>
<dbReference type="SUPFAM" id="SSF51735">
    <property type="entry name" value="NAD(P)-binding Rossmann-fold domains"/>
    <property type="match status" value="1"/>
</dbReference>
<dbReference type="AlphaFoldDB" id="X0YI55"/>
<dbReference type="InterPro" id="IPR036291">
    <property type="entry name" value="NAD(P)-bd_dom_sf"/>
</dbReference>
<dbReference type="InterPro" id="IPR002347">
    <property type="entry name" value="SDR_fam"/>
</dbReference>
<name>X0YI55_9ZZZZ</name>
<dbReference type="Gene3D" id="3.40.50.720">
    <property type="entry name" value="NAD(P)-binding Rossmann-like Domain"/>
    <property type="match status" value="1"/>
</dbReference>